<reference evidence="2" key="1">
    <citation type="journal article" date="2022" name="Mol. Ecol. Resour.">
        <title>The genomes of chicory, endive, great burdock and yacon provide insights into Asteraceae palaeo-polyploidization history and plant inulin production.</title>
        <authorList>
            <person name="Fan W."/>
            <person name="Wang S."/>
            <person name="Wang H."/>
            <person name="Wang A."/>
            <person name="Jiang F."/>
            <person name="Liu H."/>
            <person name="Zhao H."/>
            <person name="Xu D."/>
            <person name="Zhang Y."/>
        </authorList>
    </citation>
    <scope>NUCLEOTIDE SEQUENCE [LARGE SCALE GENOMIC DNA]</scope>
    <source>
        <strain evidence="2">cv. Punajuju</strain>
    </source>
</reference>
<protein>
    <submittedName>
        <fullName evidence="1">Uncharacterized protein</fullName>
    </submittedName>
</protein>
<comment type="caution">
    <text evidence="1">The sequence shown here is derived from an EMBL/GenBank/DDBJ whole genome shotgun (WGS) entry which is preliminary data.</text>
</comment>
<name>A0ACB9H8M7_CICIN</name>
<reference evidence="1 2" key="2">
    <citation type="journal article" date="2022" name="Mol. Ecol. Resour.">
        <title>The genomes of chicory, endive, great burdock and yacon provide insights into Asteraceae paleo-polyploidization history and plant inulin production.</title>
        <authorList>
            <person name="Fan W."/>
            <person name="Wang S."/>
            <person name="Wang H."/>
            <person name="Wang A."/>
            <person name="Jiang F."/>
            <person name="Liu H."/>
            <person name="Zhao H."/>
            <person name="Xu D."/>
            <person name="Zhang Y."/>
        </authorList>
    </citation>
    <scope>NUCLEOTIDE SEQUENCE [LARGE SCALE GENOMIC DNA]</scope>
    <source>
        <strain evidence="2">cv. Punajuju</strain>
        <tissue evidence="1">Leaves</tissue>
    </source>
</reference>
<sequence length="109" mass="12198">MEETSSSNKKILIKELIKDRDSTKKLQNLLRQKINDDGLVSADELVMKILRSFSNSLSMLSSYGPQVLCLIMMSTYVGSTCSDDRTCDSGESEKKTTPVVKERRVTMGN</sequence>
<dbReference type="Proteomes" id="UP001055811">
    <property type="component" value="Linkage Group LG01"/>
</dbReference>
<gene>
    <name evidence="1" type="ORF">L2E82_05735</name>
</gene>
<evidence type="ECO:0000313" key="1">
    <source>
        <dbReference type="EMBL" id="KAI3791871.1"/>
    </source>
</evidence>
<dbReference type="EMBL" id="CM042009">
    <property type="protein sequence ID" value="KAI3791871.1"/>
    <property type="molecule type" value="Genomic_DNA"/>
</dbReference>
<proteinExistence type="predicted"/>
<keyword evidence="2" id="KW-1185">Reference proteome</keyword>
<accession>A0ACB9H8M7</accession>
<evidence type="ECO:0000313" key="2">
    <source>
        <dbReference type="Proteomes" id="UP001055811"/>
    </source>
</evidence>
<organism evidence="1 2">
    <name type="scientific">Cichorium intybus</name>
    <name type="common">Chicory</name>
    <dbReference type="NCBI Taxonomy" id="13427"/>
    <lineage>
        <taxon>Eukaryota</taxon>
        <taxon>Viridiplantae</taxon>
        <taxon>Streptophyta</taxon>
        <taxon>Embryophyta</taxon>
        <taxon>Tracheophyta</taxon>
        <taxon>Spermatophyta</taxon>
        <taxon>Magnoliopsida</taxon>
        <taxon>eudicotyledons</taxon>
        <taxon>Gunneridae</taxon>
        <taxon>Pentapetalae</taxon>
        <taxon>asterids</taxon>
        <taxon>campanulids</taxon>
        <taxon>Asterales</taxon>
        <taxon>Asteraceae</taxon>
        <taxon>Cichorioideae</taxon>
        <taxon>Cichorieae</taxon>
        <taxon>Cichoriinae</taxon>
        <taxon>Cichorium</taxon>
    </lineage>
</organism>